<comment type="caution">
    <text evidence="1">The sequence shown here is derived from an EMBL/GenBank/DDBJ whole genome shotgun (WGS) entry which is preliminary data.</text>
</comment>
<proteinExistence type="predicted"/>
<accession>A0A9P1IGY1</accession>
<name>A0A9P1IGY1_9PELO</name>
<organism evidence="1 2">
    <name type="scientific">Caenorhabditis angaria</name>
    <dbReference type="NCBI Taxonomy" id="860376"/>
    <lineage>
        <taxon>Eukaryota</taxon>
        <taxon>Metazoa</taxon>
        <taxon>Ecdysozoa</taxon>
        <taxon>Nematoda</taxon>
        <taxon>Chromadorea</taxon>
        <taxon>Rhabditida</taxon>
        <taxon>Rhabditina</taxon>
        <taxon>Rhabditomorpha</taxon>
        <taxon>Rhabditoidea</taxon>
        <taxon>Rhabditidae</taxon>
        <taxon>Peloderinae</taxon>
        <taxon>Caenorhabditis</taxon>
    </lineage>
</organism>
<evidence type="ECO:0000313" key="2">
    <source>
        <dbReference type="Proteomes" id="UP001152747"/>
    </source>
</evidence>
<keyword evidence="2" id="KW-1185">Reference proteome</keyword>
<sequence>MGQPSKLVEIPNELIAFMRTSSQILYSVPQALIYWNGFRATVGCSYDTVQSATMYGYQIQNTSCTTQIESALEKIREIESIKMDTTCSS</sequence>
<gene>
    <name evidence="1" type="ORF">CAMP_LOCUS5659</name>
</gene>
<reference evidence="1" key="1">
    <citation type="submission" date="2022-11" db="EMBL/GenBank/DDBJ databases">
        <authorList>
            <person name="Kikuchi T."/>
        </authorList>
    </citation>
    <scope>NUCLEOTIDE SEQUENCE</scope>
    <source>
        <strain evidence="1">PS1010</strain>
    </source>
</reference>
<dbReference type="EMBL" id="CANHGI010000002">
    <property type="protein sequence ID" value="CAI5443022.1"/>
    <property type="molecule type" value="Genomic_DNA"/>
</dbReference>
<evidence type="ECO:0000313" key="1">
    <source>
        <dbReference type="EMBL" id="CAI5443022.1"/>
    </source>
</evidence>
<dbReference type="Proteomes" id="UP001152747">
    <property type="component" value="Unassembled WGS sequence"/>
</dbReference>
<protein>
    <submittedName>
        <fullName evidence="1">Uncharacterized protein</fullName>
    </submittedName>
</protein>
<dbReference type="AlphaFoldDB" id="A0A9P1IGY1"/>